<keyword evidence="12" id="KW-1185">Reference proteome</keyword>
<dbReference type="InterPro" id="IPR038063">
    <property type="entry name" value="Transpep_catalytic_dom"/>
</dbReference>
<dbReference type="GO" id="GO:0071555">
    <property type="term" value="P:cell wall organization"/>
    <property type="evidence" value="ECO:0007669"/>
    <property type="project" value="UniProtKB-UniRule"/>
</dbReference>
<dbReference type="GO" id="GO:0008360">
    <property type="term" value="P:regulation of cell shape"/>
    <property type="evidence" value="ECO:0007669"/>
    <property type="project" value="UniProtKB-UniRule"/>
</dbReference>
<keyword evidence="6 7" id="KW-0961">Cell wall biogenesis/degradation</keyword>
<dbReference type="AlphaFoldDB" id="A0A1C3WYF3"/>
<dbReference type="STRING" id="411945.GA0061102_10471"/>
<keyword evidence="5 7" id="KW-0573">Peptidoglycan synthesis</keyword>
<name>A0A1C3WYF3_9HYPH</name>
<evidence type="ECO:0000256" key="5">
    <source>
        <dbReference type="ARBA" id="ARBA00022984"/>
    </source>
</evidence>
<organism evidence="11 12">
    <name type="scientific">Rhizobium miluonense</name>
    <dbReference type="NCBI Taxonomy" id="411945"/>
    <lineage>
        <taxon>Bacteria</taxon>
        <taxon>Pseudomonadati</taxon>
        <taxon>Pseudomonadota</taxon>
        <taxon>Alphaproteobacteria</taxon>
        <taxon>Hyphomicrobiales</taxon>
        <taxon>Rhizobiaceae</taxon>
        <taxon>Rhizobium/Agrobacterium group</taxon>
        <taxon>Rhizobium</taxon>
    </lineage>
</organism>
<dbReference type="Pfam" id="PF20142">
    <property type="entry name" value="Scaffold"/>
    <property type="match status" value="1"/>
</dbReference>
<comment type="similarity">
    <text evidence="2">Belongs to the YkuD family.</text>
</comment>
<evidence type="ECO:0000256" key="9">
    <source>
        <dbReference type="SAM" id="SignalP"/>
    </source>
</evidence>
<dbReference type="InterPro" id="IPR005490">
    <property type="entry name" value="LD_TPept_cat_dom"/>
</dbReference>
<feature type="active site" description="Proton donor/acceptor" evidence="7">
    <location>
        <position position="530"/>
    </location>
</feature>
<dbReference type="GO" id="GO:0016740">
    <property type="term" value="F:transferase activity"/>
    <property type="evidence" value="ECO:0007669"/>
    <property type="project" value="UniProtKB-KW"/>
</dbReference>
<evidence type="ECO:0000256" key="6">
    <source>
        <dbReference type="ARBA" id="ARBA00023316"/>
    </source>
</evidence>
<evidence type="ECO:0000256" key="8">
    <source>
        <dbReference type="SAM" id="MobiDB-lite"/>
    </source>
</evidence>
<keyword evidence="9" id="KW-0732">Signal</keyword>
<evidence type="ECO:0000313" key="11">
    <source>
        <dbReference type="EMBL" id="SCB45019.1"/>
    </source>
</evidence>
<feature type="compositionally biased region" description="Polar residues" evidence="8">
    <location>
        <begin position="54"/>
        <end position="67"/>
    </location>
</feature>
<dbReference type="PROSITE" id="PS52029">
    <property type="entry name" value="LD_TPASE"/>
    <property type="match status" value="1"/>
</dbReference>
<feature type="domain" description="L,D-TPase catalytic" evidence="10">
    <location>
        <begin position="402"/>
        <end position="585"/>
    </location>
</feature>
<dbReference type="PANTHER" id="PTHR41533:SF2">
    <property type="entry name" value="BLR7131 PROTEIN"/>
    <property type="match status" value="1"/>
</dbReference>
<evidence type="ECO:0000256" key="1">
    <source>
        <dbReference type="ARBA" id="ARBA00004752"/>
    </source>
</evidence>
<evidence type="ECO:0000259" key="10">
    <source>
        <dbReference type="PROSITE" id="PS52029"/>
    </source>
</evidence>
<dbReference type="CDD" id="cd16913">
    <property type="entry name" value="YkuD_like"/>
    <property type="match status" value="1"/>
</dbReference>
<feature type="active site" description="Nucleophile" evidence="7">
    <location>
        <position position="549"/>
    </location>
</feature>
<feature type="signal peptide" evidence="9">
    <location>
        <begin position="1"/>
        <end position="28"/>
    </location>
</feature>
<dbReference type="InterPro" id="IPR045380">
    <property type="entry name" value="LD_TPept_scaffold_dom"/>
</dbReference>
<dbReference type="OrthoDB" id="9778545at2"/>
<dbReference type="InterPro" id="IPR036366">
    <property type="entry name" value="PGBDSf"/>
</dbReference>
<feature type="chain" id="PRO_5008686136" evidence="9">
    <location>
        <begin position="29"/>
        <end position="633"/>
    </location>
</feature>
<dbReference type="GO" id="GO:0004180">
    <property type="term" value="F:carboxypeptidase activity"/>
    <property type="evidence" value="ECO:0007669"/>
    <property type="project" value="UniProtKB-ARBA"/>
</dbReference>
<proteinExistence type="inferred from homology"/>
<evidence type="ECO:0000256" key="4">
    <source>
        <dbReference type="ARBA" id="ARBA00022960"/>
    </source>
</evidence>
<accession>A0A1C3WYF3</accession>
<evidence type="ECO:0000256" key="2">
    <source>
        <dbReference type="ARBA" id="ARBA00005992"/>
    </source>
</evidence>
<dbReference type="UniPathway" id="UPA00219"/>
<dbReference type="RefSeq" id="WP_092854969.1">
    <property type="nucleotide sequence ID" value="NZ_FMAH01000047.1"/>
</dbReference>
<comment type="pathway">
    <text evidence="1 7">Cell wall biogenesis; peptidoglycan biosynthesis.</text>
</comment>
<sequence>MKLAAKATASVLALSCCLSSIGATSASAMTLMDFIRGGQGRQQSTQVSAPVPNNPAQTMLNPNQPGQPKQALPTVSAPKYYTYKADSMRLVSTVHFADPVVTGAVADASPTPSAVDTEISQRRYLADARVMATNDVAKAIETYYADQSKPILWVADHAVNEKAKAAMAVFADAGSVGLDPADYAVTLPNADATGADPVMRDRALMQFELALSTKVLMFVQDTVRGRIDPNKLSGYHDFKRKDVNLTAALDVLRASPDVAAYINSRNPSNQQFTLLKAELAKLRAESGSDGTHISVSLTGTLKPGGSSPEMANIVKAIEHRGSDALKKAHADLFSAYLGTPDYTPELVSLVEDFQREKGLTADGVIGASSVRAMVGENNDVKIQKLIIAMEQLRWLPVELGSRYVFINQPAFMVYYYNNNQEQLSMRVVVGSKQHQTFFFENQVQTVEFNPFWGVPQSIIINEMLPKLRADPNYLDRMGYQVEVGGHAVASSSVDWYGSTKSISVRQPPSSDNALGELKILFPNSHAIYMHDTPQKSFFKKDMRALSHGCVRLADPRAMAAAVLNTTPDDIAKQIAAGQNKAVAVPQRFPIYIAYFTAWPNKDGVVQYFNDVYDRDAATQRALDATSKARTAQI</sequence>
<keyword evidence="3" id="KW-0808">Transferase</keyword>
<dbReference type="InterPro" id="IPR052905">
    <property type="entry name" value="LD-transpeptidase_YkuD-like"/>
</dbReference>
<dbReference type="Proteomes" id="UP000199435">
    <property type="component" value="Unassembled WGS sequence"/>
</dbReference>
<evidence type="ECO:0000313" key="12">
    <source>
        <dbReference type="Proteomes" id="UP000199435"/>
    </source>
</evidence>
<dbReference type="EMBL" id="FMAH01000047">
    <property type="protein sequence ID" value="SCB45019.1"/>
    <property type="molecule type" value="Genomic_DNA"/>
</dbReference>
<dbReference type="SUPFAM" id="SSF141523">
    <property type="entry name" value="L,D-transpeptidase catalytic domain-like"/>
    <property type="match status" value="1"/>
</dbReference>
<evidence type="ECO:0000256" key="7">
    <source>
        <dbReference type="PROSITE-ProRule" id="PRU01373"/>
    </source>
</evidence>
<protein>
    <submittedName>
        <fullName evidence="11">Murein L,D-transpeptidase YcbB/YkuD</fullName>
    </submittedName>
</protein>
<dbReference type="PANTHER" id="PTHR41533">
    <property type="entry name" value="L,D-TRANSPEPTIDASE HI_1667-RELATED"/>
    <property type="match status" value="1"/>
</dbReference>
<gene>
    <name evidence="11" type="ORF">GA0061102_10471</name>
</gene>
<evidence type="ECO:0000256" key="3">
    <source>
        <dbReference type="ARBA" id="ARBA00022679"/>
    </source>
</evidence>
<dbReference type="GO" id="GO:0009252">
    <property type="term" value="P:peptidoglycan biosynthetic process"/>
    <property type="evidence" value="ECO:0007669"/>
    <property type="project" value="UniProtKB-UniPathway"/>
</dbReference>
<dbReference type="Pfam" id="PF03734">
    <property type="entry name" value="YkuD"/>
    <property type="match status" value="1"/>
</dbReference>
<feature type="region of interest" description="Disordered" evidence="8">
    <location>
        <begin position="39"/>
        <end position="72"/>
    </location>
</feature>
<reference evidence="12" key="1">
    <citation type="submission" date="2016-08" db="EMBL/GenBank/DDBJ databases">
        <authorList>
            <person name="Varghese N."/>
            <person name="Submissions Spin"/>
        </authorList>
    </citation>
    <scope>NUCLEOTIDE SEQUENCE [LARGE SCALE GENOMIC DNA]</scope>
    <source>
        <strain evidence="12">HAMBI 2971</strain>
    </source>
</reference>
<dbReference type="Gene3D" id="2.40.440.10">
    <property type="entry name" value="L,D-transpeptidase catalytic domain-like"/>
    <property type="match status" value="1"/>
</dbReference>
<dbReference type="Gene3D" id="1.10.101.10">
    <property type="entry name" value="PGBD-like superfamily/PGBD"/>
    <property type="match status" value="1"/>
</dbReference>
<keyword evidence="4 7" id="KW-0133">Cell shape</keyword>